<proteinExistence type="predicted"/>
<reference evidence="3" key="2">
    <citation type="submission" date="2013-12" db="EMBL/GenBank/DDBJ databases">
        <title>Evolution of pathogenesis and genome organization in the Tremellales.</title>
        <authorList>
            <person name="Cuomo C."/>
            <person name="Litvintseva A."/>
            <person name="Heitman J."/>
            <person name="Chen Y."/>
            <person name="Sun S."/>
            <person name="Springer D."/>
            <person name="Dromer F."/>
            <person name="Young S."/>
            <person name="Zeng Q."/>
            <person name="Chapman S."/>
            <person name="Gujja S."/>
            <person name="Saif S."/>
            <person name="Birren B."/>
        </authorList>
    </citation>
    <scope>NUCLEOTIDE SEQUENCE [LARGE SCALE GENOMIC DNA]</scope>
    <source>
        <strain evidence="3">BCC8398</strain>
    </source>
</reference>
<organism evidence="2 3">
    <name type="scientific">Kwoniella heveanensis BCC8398</name>
    <dbReference type="NCBI Taxonomy" id="1296120"/>
    <lineage>
        <taxon>Eukaryota</taxon>
        <taxon>Fungi</taxon>
        <taxon>Dikarya</taxon>
        <taxon>Basidiomycota</taxon>
        <taxon>Agaricomycotina</taxon>
        <taxon>Tremellomycetes</taxon>
        <taxon>Tremellales</taxon>
        <taxon>Cryptococcaceae</taxon>
        <taxon>Kwoniella</taxon>
    </lineage>
</organism>
<accession>A0A1B9GZ79</accession>
<evidence type="ECO:0000256" key="1">
    <source>
        <dbReference type="SAM" id="MobiDB-lite"/>
    </source>
</evidence>
<dbReference type="EMBL" id="KI669496">
    <property type="protein sequence ID" value="OCF36326.1"/>
    <property type="molecule type" value="Genomic_DNA"/>
</dbReference>
<name>A0A1B9GZ79_9TREE</name>
<evidence type="ECO:0000313" key="3">
    <source>
        <dbReference type="Proteomes" id="UP000092666"/>
    </source>
</evidence>
<evidence type="ECO:0000313" key="2">
    <source>
        <dbReference type="EMBL" id="OCF36326.1"/>
    </source>
</evidence>
<feature type="region of interest" description="Disordered" evidence="1">
    <location>
        <begin position="48"/>
        <end position="88"/>
    </location>
</feature>
<reference evidence="2 3" key="1">
    <citation type="submission" date="2013-07" db="EMBL/GenBank/DDBJ databases">
        <title>The Genome Sequence of Cryptococcus heveanensis BCC8398.</title>
        <authorList>
            <consortium name="The Broad Institute Genome Sequencing Platform"/>
            <person name="Cuomo C."/>
            <person name="Litvintseva A."/>
            <person name="Chen Y."/>
            <person name="Heitman J."/>
            <person name="Sun S."/>
            <person name="Springer D."/>
            <person name="Dromer F."/>
            <person name="Young S.K."/>
            <person name="Zeng Q."/>
            <person name="Gargeya S."/>
            <person name="Fitzgerald M."/>
            <person name="Abouelleil A."/>
            <person name="Alvarado L."/>
            <person name="Berlin A.M."/>
            <person name="Chapman S.B."/>
            <person name="Dewar J."/>
            <person name="Goldberg J."/>
            <person name="Griggs A."/>
            <person name="Gujja S."/>
            <person name="Hansen M."/>
            <person name="Howarth C."/>
            <person name="Imamovic A."/>
            <person name="Larimer J."/>
            <person name="McCowan C."/>
            <person name="Murphy C."/>
            <person name="Pearson M."/>
            <person name="Priest M."/>
            <person name="Roberts A."/>
            <person name="Saif S."/>
            <person name="Shea T."/>
            <person name="Sykes S."/>
            <person name="Wortman J."/>
            <person name="Nusbaum C."/>
            <person name="Birren B."/>
        </authorList>
    </citation>
    <scope>NUCLEOTIDE SEQUENCE [LARGE SCALE GENOMIC DNA]</scope>
    <source>
        <strain evidence="2 3">BCC8398</strain>
    </source>
</reference>
<keyword evidence="3" id="KW-1185">Reference proteome</keyword>
<dbReference type="Proteomes" id="UP000092666">
    <property type="component" value="Unassembled WGS sequence"/>
</dbReference>
<protein>
    <submittedName>
        <fullName evidence="2">Uncharacterized protein</fullName>
    </submittedName>
</protein>
<feature type="compositionally biased region" description="Low complexity" evidence="1">
    <location>
        <begin position="79"/>
        <end position="88"/>
    </location>
</feature>
<gene>
    <name evidence="2" type="ORF">I316_02201</name>
</gene>
<sequence length="126" mass="13558">MAVGDFGFLQQQYQLHLLQDHFQYRQQVRLYAPIPAAMYLAPSAPGQTVSPNYAAARPENQPGPQKAHSQRGSDQQTVAASQRQSASARGATIITGIFTPYCGMDSIFPPLQQGEEAEGAPTPAGL</sequence>
<dbReference type="AlphaFoldDB" id="A0A1B9GZ79"/>